<name>A0AAP0QR53_9ROSI</name>
<feature type="compositionally biased region" description="Basic and acidic residues" evidence="1">
    <location>
        <begin position="92"/>
        <end position="108"/>
    </location>
</feature>
<dbReference type="AlphaFoldDB" id="A0AAP0QR53"/>
<evidence type="ECO:0000313" key="3">
    <source>
        <dbReference type="EMBL" id="KAK9209021.1"/>
    </source>
</evidence>
<dbReference type="Proteomes" id="UP001428341">
    <property type="component" value="Unassembled WGS sequence"/>
</dbReference>
<organism evidence="3 4">
    <name type="scientific">Citrus x changshan-huyou</name>
    <dbReference type="NCBI Taxonomy" id="2935761"/>
    <lineage>
        <taxon>Eukaryota</taxon>
        <taxon>Viridiplantae</taxon>
        <taxon>Streptophyta</taxon>
        <taxon>Embryophyta</taxon>
        <taxon>Tracheophyta</taxon>
        <taxon>Spermatophyta</taxon>
        <taxon>Magnoliopsida</taxon>
        <taxon>eudicotyledons</taxon>
        <taxon>Gunneridae</taxon>
        <taxon>Pentapetalae</taxon>
        <taxon>rosids</taxon>
        <taxon>malvids</taxon>
        <taxon>Sapindales</taxon>
        <taxon>Rutaceae</taxon>
        <taxon>Aurantioideae</taxon>
        <taxon>Citrus</taxon>
    </lineage>
</organism>
<gene>
    <name evidence="3" type="ORF">WN944_001382</name>
</gene>
<feature type="domain" description="Transposase-associated" evidence="2">
    <location>
        <begin position="5"/>
        <end position="51"/>
    </location>
</feature>
<evidence type="ECO:0000259" key="2">
    <source>
        <dbReference type="Pfam" id="PF13963"/>
    </source>
</evidence>
<sequence>MAQASTEDGDYITCLCVKCRNLHSQHVDIVYEHLVITGMNPNYTTWVLHGEIPSVHLQHTDLEMFDAYEIYRDTYHEPSDNANQPSDAYENPNDHERVSHEKKCDVSL</sequence>
<keyword evidence="4" id="KW-1185">Reference proteome</keyword>
<feature type="region of interest" description="Disordered" evidence="1">
    <location>
        <begin position="76"/>
        <end position="108"/>
    </location>
</feature>
<protein>
    <recommendedName>
        <fullName evidence="2">Transposase-associated domain-containing protein</fullName>
    </recommendedName>
</protein>
<dbReference type="InterPro" id="IPR029480">
    <property type="entry name" value="Transpos_assoc"/>
</dbReference>
<dbReference type="Pfam" id="PF13963">
    <property type="entry name" value="Transpos_assoc"/>
    <property type="match status" value="1"/>
</dbReference>
<reference evidence="3 4" key="1">
    <citation type="submission" date="2024-05" db="EMBL/GenBank/DDBJ databases">
        <title>Haplotype-resolved chromosome-level genome assembly of Huyou (Citrus changshanensis).</title>
        <authorList>
            <person name="Miao C."/>
            <person name="Chen W."/>
            <person name="Wu Y."/>
            <person name="Wang L."/>
            <person name="Zhao S."/>
            <person name="Grierson D."/>
            <person name="Xu C."/>
            <person name="Chen K."/>
        </authorList>
    </citation>
    <scope>NUCLEOTIDE SEQUENCE [LARGE SCALE GENOMIC DNA]</scope>
    <source>
        <strain evidence="3">01-14</strain>
        <tissue evidence="3">Leaf</tissue>
    </source>
</reference>
<accession>A0AAP0QR53</accession>
<evidence type="ECO:0000256" key="1">
    <source>
        <dbReference type="SAM" id="MobiDB-lite"/>
    </source>
</evidence>
<comment type="caution">
    <text evidence="3">The sequence shown here is derived from an EMBL/GenBank/DDBJ whole genome shotgun (WGS) entry which is preliminary data.</text>
</comment>
<evidence type="ECO:0000313" key="4">
    <source>
        <dbReference type="Proteomes" id="UP001428341"/>
    </source>
</evidence>
<dbReference type="EMBL" id="JBCGBO010000004">
    <property type="protein sequence ID" value="KAK9209021.1"/>
    <property type="molecule type" value="Genomic_DNA"/>
</dbReference>
<proteinExistence type="predicted"/>